<evidence type="ECO:0000313" key="6">
    <source>
        <dbReference type="Proteomes" id="UP000309389"/>
    </source>
</evidence>
<keyword evidence="5" id="KW-0808">Transferase</keyword>
<accession>A0A4T3F302</accession>
<dbReference type="OrthoDB" id="9808602at2"/>
<evidence type="ECO:0000259" key="4">
    <source>
        <dbReference type="Pfam" id="PF02397"/>
    </source>
</evidence>
<proteinExistence type="inferred from homology"/>
<keyword evidence="6" id="KW-1185">Reference proteome</keyword>
<evidence type="ECO:0000256" key="1">
    <source>
        <dbReference type="ARBA" id="ARBA00006464"/>
    </source>
</evidence>
<dbReference type="Pfam" id="PF02397">
    <property type="entry name" value="Bac_transf"/>
    <property type="match status" value="1"/>
</dbReference>
<feature type="transmembrane region" description="Helical" evidence="3">
    <location>
        <begin position="139"/>
        <end position="162"/>
    </location>
</feature>
<dbReference type="InterPro" id="IPR003362">
    <property type="entry name" value="Bact_transf"/>
</dbReference>
<dbReference type="EMBL" id="SSHH01000004">
    <property type="protein sequence ID" value="TIX48990.1"/>
    <property type="molecule type" value="Genomic_DNA"/>
</dbReference>
<feature type="transmembrane region" description="Helical" evidence="3">
    <location>
        <begin position="294"/>
        <end position="315"/>
    </location>
</feature>
<keyword evidence="3" id="KW-0812">Transmembrane</keyword>
<feature type="transmembrane region" description="Helical" evidence="3">
    <location>
        <begin position="49"/>
        <end position="68"/>
    </location>
</feature>
<dbReference type="Proteomes" id="UP000309389">
    <property type="component" value="Unassembled WGS sequence"/>
</dbReference>
<dbReference type="AlphaFoldDB" id="A0A4T3F302"/>
<organism evidence="5 6">
    <name type="scientific">Alteraurantiacibacter aquimixticola</name>
    <dbReference type="NCBI Taxonomy" id="2489173"/>
    <lineage>
        <taxon>Bacteria</taxon>
        <taxon>Pseudomonadati</taxon>
        <taxon>Pseudomonadota</taxon>
        <taxon>Alphaproteobacteria</taxon>
        <taxon>Sphingomonadales</taxon>
        <taxon>Erythrobacteraceae</taxon>
        <taxon>Alteraurantiacibacter</taxon>
    </lineage>
</organism>
<sequence>MDLTPARAEIDNAAADLTADGTVDAIPRRIPNPPRNGLAMPLERRRLRLHVMQMLLDGLVLLVSFWLIRELYPRAGRDAMLAVYLLLPMFHTIAFYNSTYSRDGLTDWKMAAGRALSALLVSAILLNFVAFFAKFNAEFSRVVFVGGMILSGMVMVAVRYLAARAIRHAWGPSATNRLLIEAGGPKVAIPHLYRVDARDHGLRPDIADPAALDRLSRYLRNMDQVIVSCQPEQRIAWSEVLKGSGIHGEVISEYAQQIGALGIRHYLDTGMASLIVSTGQLGIRARIMKRCFDLALTLPALAVLSLPMLLVALAIKLEDGGPVFFLQRRMGRGNTFFDIIKFRSMSVAKSDPDGGVSASQDDARVTRVGNFIRRTSIDELPQLINVVRGDMSLVGPRPHALGSLAGGKTFWQVDRKYWQRHSLRPGITGLAQVRGYRGATDTERDLVDRLHSDMEYMSRWSLWRDVHILASTLRVLVHHRAF</sequence>
<name>A0A4T3F302_9SPHN</name>
<dbReference type="RefSeq" id="WP_136694565.1">
    <property type="nucleotide sequence ID" value="NZ_SSHH01000004.1"/>
</dbReference>
<reference evidence="5 6" key="1">
    <citation type="submission" date="2019-04" db="EMBL/GenBank/DDBJ databases">
        <title>Altererythrobacter aquimixticola sp. nov., isolated from sediment of junction between the ocean and a freshwater spring.</title>
        <authorList>
            <person name="Yoon J.-H."/>
        </authorList>
    </citation>
    <scope>NUCLEOTIDE SEQUENCE [LARGE SCALE GENOMIC DNA]</scope>
    <source>
        <strain evidence="5 6">SSKS-13</strain>
    </source>
</reference>
<gene>
    <name evidence="5" type="ORF">E5222_14755</name>
</gene>
<protein>
    <submittedName>
        <fullName evidence="5">Sugar transferase</fullName>
    </submittedName>
</protein>
<evidence type="ECO:0000313" key="5">
    <source>
        <dbReference type="EMBL" id="TIX48990.1"/>
    </source>
</evidence>
<comment type="caution">
    <text evidence="5">The sequence shown here is derived from an EMBL/GenBank/DDBJ whole genome shotgun (WGS) entry which is preliminary data.</text>
</comment>
<feature type="domain" description="Bacterial sugar transferase" evidence="4">
    <location>
        <begin position="289"/>
        <end position="477"/>
    </location>
</feature>
<feature type="transmembrane region" description="Helical" evidence="3">
    <location>
        <begin position="111"/>
        <end position="133"/>
    </location>
</feature>
<evidence type="ECO:0000256" key="2">
    <source>
        <dbReference type="ARBA" id="ARBA00023169"/>
    </source>
</evidence>
<dbReference type="GO" id="GO:0000271">
    <property type="term" value="P:polysaccharide biosynthetic process"/>
    <property type="evidence" value="ECO:0007669"/>
    <property type="project" value="UniProtKB-KW"/>
</dbReference>
<dbReference type="PANTHER" id="PTHR30576:SF0">
    <property type="entry name" value="UNDECAPRENYL-PHOSPHATE N-ACETYLGALACTOSAMINYL 1-PHOSPHATE TRANSFERASE-RELATED"/>
    <property type="match status" value="1"/>
</dbReference>
<dbReference type="PANTHER" id="PTHR30576">
    <property type="entry name" value="COLANIC BIOSYNTHESIS UDP-GLUCOSE LIPID CARRIER TRANSFERASE"/>
    <property type="match status" value="1"/>
</dbReference>
<evidence type="ECO:0000256" key="3">
    <source>
        <dbReference type="SAM" id="Phobius"/>
    </source>
</evidence>
<keyword evidence="3" id="KW-0472">Membrane</keyword>
<dbReference type="GO" id="GO:0016780">
    <property type="term" value="F:phosphotransferase activity, for other substituted phosphate groups"/>
    <property type="evidence" value="ECO:0007669"/>
    <property type="project" value="TreeGrafter"/>
</dbReference>
<keyword evidence="3" id="KW-1133">Transmembrane helix</keyword>
<comment type="similarity">
    <text evidence="1">Belongs to the bacterial sugar transferase family.</text>
</comment>
<feature type="transmembrane region" description="Helical" evidence="3">
    <location>
        <begin position="80"/>
        <end position="99"/>
    </location>
</feature>
<keyword evidence="2" id="KW-0270">Exopolysaccharide synthesis</keyword>